<dbReference type="Proteomes" id="UP000799429">
    <property type="component" value="Unassembled WGS sequence"/>
</dbReference>
<feature type="compositionally biased region" description="Low complexity" evidence="3">
    <location>
        <begin position="70"/>
        <end position="81"/>
    </location>
</feature>
<dbReference type="PROSITE" id="PS50800">
    <property type="entry name" value="SAP"/>
    <property type="match status" value="1"/>
</dbReference>
<feature type="compositionally biased region" description="Acidic residues" evidence="3">
    <location>
        <begin position="50"/>
        <end position="61"/>
    </location>
</feature>
<dbReference type="Pfam" id="PF02037">
    <property type="entry name" value="SAP"/>
    <property type="match status" value="1"/>
</dbReference>
<comment type="similarity">
    <text evidence="2">Belongs to the SAP domain-containing ribonucleoprotein family.</text>
</comment>
<reference evidence="5" key="1">
    <citation type="journal article" date="2020" name="Stud. Mycol.">
        <title>101 Dothideomycetes genomes: a test case for predicting lifestyles and emergence of pathogens.</title>
        <authorList>
            <person name="Haridas S."/>
            <person name="Albert R."/>
            <person name="Binder M."/>
            <person name="Bloem J."/>
            <person name="Labutti K."/>
            <person name="Salamov A."/>
            <person name="Andreopoulos B."/>
            <person name="Baker S."/>
            <person name="Barry K."/>
            <person name="Bills G."/>
            <person name="Bluhm B."/>
            <person name="Cannon C."/>
            <person name="Castanera R."/>
            <person name="Culley D."/>
            <person name="Daum C."/>
            <person name="Ezra D."/>
            <person name="Gonzalez J."/>
            <person name="Henrissat B."/>
            <person name="Kuo A."/>
            <person name="Liang C."/>
            <person name="Lipzen A."/>
            <person name="Lutzoni F."/>
            <person name="Magnuson J."/>
            <person name="Mondo S."/>
            <person name="Nolan M."/>
            <person name="Ohm R."/>
            <person name="Pangilinan J."/>
            <person name="Park H.-J."/>
            <person name="Ramirez L."/>
            <person name="Alfaro M."/>
            <person name="Sun H."/>
            <person name="Tritt A."/>
            <person name="Yoshinaga Y."/>
            <person name="Zwiers L.-H."/>
            <person name="Turgeon B."/>
            <person name="Goodwin S."/>
            <person name="Spatafora J."/>
            <person name="Crous P."/>
            <person name="Grigoriev I."/>
        </authorList>
    </citation>
    <scope>NUCLEOTIDE SEQUENCE</scope>
    <source>
        <strain evidence="5">CBS 101060</strain>
    </source>
</reference>
<evidence type="ECO:0000256" key="3">
    <source>
        <dbReference type="SAM" id="MobiDB-lite"/>
    </source>
</evidence>
<keyword evidence="1" id="KW-0597">Phosphoprotein</keyword>
<feature type="compositionally biased region" description="Basic and acidic residues" evidence="3">
    <location>
        <begin position="217"/>
        <end position="262"/>
    </location>
</feature>
<dbReference type="Pfam" id="PF18592">
    <property type="entry name" value="Tho1_MOS11_C"/>
    <property type="match status" value="1"/>
</dbReference>
<proteinExistence type="inferred from homology"/>
<dbReference type="InterPro" id="IPR040746">
    <property type="entry name" value="THO1_MOS11_C"/>
</dbReference>
<evidence type="ECO:0000313" key="5">
    <source>
        <dbReference type="EMBL" id="KAF2837999.1"/>
    </source>
</evidence>
<dbReference type="PANTHER" id="PTHR46551">
    <property type="entry name" value="SAP DOMAIN-CONTAINING RIBONUCLEOPROTEIN"/>
    <property type="match status" value="1"/>
</dbReference>
<protein>
    <recommendedName>
        <fullName evidence="4">SAP domain-containing protein</fullName>
    </recommendedName>
</protein>
<comment type="caution">
    <text evidence="5">The sequence shown here is derived from an EMBL/GenBank/DDBJ whole genome shotgun (WGS) entry which is preliminary data.</text>
</comment>
<feature type="compositionally biased region" description="Basic and acidic residues" evidence="3">
    <location>
        <begin position="15"/>
        <end position="42"/>
    </location>
</feature>
<dbReference type="SMART" id="SM00513">
    <property type="entry name" value="SAP"/>
    <property type="match status" value="1"/>
</dbReference>
<dbReference type="InterPro" id="IPR052240">
    <property type="entry name" value="SAP_domain_ribonucleoprotein"/>
</dbReference>
<dbReference type="GO" id="GO:0005634">
    <property type="term" value="C:nucleus"/>
    <property type="evidence" value="ECO:0007669"/>
    <property type="project" value="TreeGrafter"/>
</dbReference>
<gene>
    <name evidence="5" type="ORF">M501DRAFT_1032616</name>
</gene>
<dbReference type="InterPro" id="IPR036361">
    <property type="entry name" value="SAP_dom_sf"/>
</dbReference>
<name>A0A9P4S8K1_9PEZI</name>
<sequence length="270" mass="29678">MSDYSKLKNAELEAMLKERSLPHTGKKADMIARLREDDEKKASKTPAAAAEDEIDWDDDATNDAPKPFDATTAPGAAAIAAGGQGRVANPQSVPNQVADIDPSMTDDLTVKAPTDEGAKDVDVSEAKTTEKEKTPVNFSSGLKETTLEEELEKRKARAKKFGLPIEDDDEIKKLERAKKFGETAAPKGLNQALPERSRKRGRDGDDDSGRGGKRGGRRFDGRRGGRKPARQDRDRRDDGERKPKDSRTEFSEADRKRNEARKQRFAAAAS</sequence>
<evidence type="ECO:0000313" key="6">
    <source>
        <dbReference type="Proteomes" id="UP000799429"/>
    </source>
</evidence>
<feature type="compositionally biased region" description="Basic and acidic residues" evidence="3">
    <location>
        <begin position="170"/>
        <end position="181"/>
    </location>
</feature>
<keyword evidence="6" id="KW-1185">Reference proteome</keyword>
<dbReference type="SUPFAM" id="SSF68906">
    <property type="entry name" value="SAP domain"/>
    <property type="match status" value="1"/>
</dbReference>
<feature type="region of interest" description="Disordered" evidence="3">
    <location>
        <begin position="15"/>
        <end position="270"/>
    </location>
</feature>
<organism evidence="5 6">
    <name type="scientific">Patellaria atrata CBS 101060</name>
    <dbReference type="NCBI Taxonomy" id="1346257"/>
    <lineage>
        <taxon>Eukaryota</taxon>
        <taxon>Fungi</taxon>
        <taxon>Dikarya</taxon>
        <taxon>Ascomycota</taxon>
        <taxon>Pezizomycotina</taxon>
        <taxon>Dothideomycetes</taxon>
        <taxon>Dothideomycetes incertae sedis</taxon>
        <taxon>Patellariales</taxon>
        <taxon>Patellariaceae</taxon>
        <taxon>Patellaria</taxon>
    </lineage>
</organism>
<dbReference type="AlphaFoldDB" id="A0A9P4S8K1"/>
<dbReference type="OrthoDB" id="445357at2759"/>
<evidence type="ECO:0000256" key="1">
    <source>
        <dbReference type="ARBA" id="ARBA00022553"/>
    </source>
</evidence>
<feature type="domain" description="SAP" evidence="4">
    <location>
        <begin position="4"/>
        <end position="38"/>
    </location>
</feature>
<evidence type="ECO:0000256" key="2">
    <source>
        <dbReference type="ARBA" id="ARBA00046328"/>
    </source>
</evidence>
<dbReference type="GO" id="GO:0016973">
    <property type="term" value="P:poly(A)+ mRNA export from nucleus"/>
    <property type="evidence" value="ECO:0007669"/>
    <property type="project" value="TreeGrafter"/>
</dbReference>
<dbReference type="InterPro" id="IPR003034">
    <property type="entry name" value="SAP_dom"/>
</dbReference>
<feature type="compositionally biased region" description="Basic and acidic residues" evidence="3">
    <location>
        <begin position="113"/>
        <end position="134"/>
    </location>
</feature>
<accession>A0A9P4S8K1</accession>
<dbReference type="PANTHER" id="PTHR46551:SF1">
    <property type="entry name" value="SAP DOMAIN-CONTAINING RIBONUCLEOPROTEIN"/>
    <property type="match status" value="1"/>
</dbReference>
<evidence type="ECO:0000259" key="4">
    <source>
        <dbReference type="PROSITE" id="PS50800"/>
    </source>
</evidence>
<dbReference type="Gene3D" id="1.10.720.30">
    <property type="entry name" value="SAP domain"/>
    <property type="match status" value="1"/>
</dbReference>
<dbReference type="EMBL" id="MU006098">
    <property type="protein sequence ID" value="KAF2837999.1"/>
    <property type="molecule type" value="Genomic_DNA"/>
</dbReference>